<proteinExistence type="predicted"/>
<gene>
    <name evidence="2" type="ORF">EVAR_72605_1</name>
</gene>
<keyword evidence="3" id="KW-1185">Reference proteome</keyword>
<sequence length="374" mass="40495">MTGDIYEARRELLGGKESKITAEIPETYQLPSISASLHNFGVFNTYSPANNINNSPCGPMNMLNFAMNDYGNIGSPMFVPNPPTPGGYPSPMSPVVTPVFANTWIIPSPQPRNQQFSYPANLSNQNMVYSQNQTNGSWNPMNTTSPMGRAQPPAAAQPCTQENRPTTLNQLLNIGSQASSGYQSNFTGSSASLDVHSTSGADQAWCLRSFSTYFCGKRVIVDFYVLAHMYPTKILLLSEVESLMGGWVVGSIAFWGEGGSNMASPSVSPISKTNCSPTPSSENDHSQQGTAIINAKILPKRKQTDLAHIISELPLSERRAVGCEKKTLATIQAKLSPVADYKALKAEARKVSAAYESIMRVHSLNSKRIKIFGG</sequence>
<dbReference type="EMBL" id="BGZK01006756">
    <property type="protein sequence ID" value="GBP00519.1"/>
    <property type="molecule type" value="Genomic_DNA"/>
</dbReference>
<feature type="region of interest" description="Disordered" evidence="1">
    <location>
        <begin position="265"/>
        <end position="286"/>
    </location>
</feature>
<dbReference type="Proteomes" id="UP000299102">
    <property type="component" value="Unassembled WGS sequence"/>
</dbReference>
<protein>
    <submittedName>
        <fullName evidence="2">Uncharacterized protein</fullName>
    </submittedName>
</protein>
<evidence type="ECO:0000256" key="1">
    <source>
        <dbReference type="SAM" id="MobiDB-lite"/>
    </source>
</evidence>
<evidence type="ECO:0000313" key="3">
    <source>
        <dbReference type="Proteomes" id="UP000299102"/>
    </source>
</evidence>
<evidence type="ECO:0000313" key="2">
    <source>
        <dbReference type="EMBL" id="GBP00519.1"/>
    </source>
</evidence>
<reference evidence="2 3" key="1">
    <citation type="journal article" date="2019" name="Commun. Biol.">
        <title>The bagworm genome reveals a unique fibroin gene that provides high tensile strength.</title>
        <authorList>
            <person name="Kono N."/>
            <person name="Nakamura H."/>
            <person name="Ohtoshi R."/>
            <person name="Tomita M."/>
            <person name="Numata K."/>
            <person name="Arakawa K."/>
        </authorList>
    </citation>
    <scope>NUCLEOTIDE SEQUENCE [LARGE SCALE GENOMIC DNA]</scope>
</reference>
<organism evidence="2 3">
    <name type="scientific">Eumeta variegata</name>
    <name type="common">Bagworm moth</name>
    <name type="synonym">Eumeta japonica</name>
    <dbReference type="NCBI Taxonomy" id="151549"/>
    <lineage>
        <taxon>Eukaryota</taxon>
        <taxon>Metazoa</taxon>
        <taxon>Ecdysozoa</taxon>
        <taxon>Arthropoda</taxon>
        <taxon>Hexapoda</taxon>
        <taxon>Insecta</taxon>
        <taxon>Pterygota</taxon>
        <taxon>Neoptera</taxon>
        <taxon>Endopterygota</taxon>
        <taxon>Lepidoptera</taxon>
        <taxon>Glossata</taxon>
        <taxon>Ditrysia</taxon>
        <taxon>Tineoidea</taxon>
        <taxon>Psychidae</taxon>
        <taxon>Oiketicinae</taxon>
        <taxon>Eumeta</taxon>
    </lineage>
</organism>
<name>A0A4C1SED6_EUMVA</name>
<comment type="caution">
    <text evidence="2">The sequence shown here is derived from an EMBL/GenBank/DDBJ whole genome shotgun (WGS) entry which is preliminary data.</text>
</comment>
<accession>A0A4C1SED6</accession>
<dbReference type="AlphaFoldDB" id="A0A4C1SED6"/>
<dbReference type="OrthoDB" id="271862at2759"/>